<name>A0ABU3P068_9FIRM</name>
<dbReference type="Pfam" id="PF00465">
    <property type="entry name" value="Fe-ADH"/>
    <property type="match status" value="1"/>
</dbReference>
<dbReference type="EMBL" id="JAUOZS010000001">
    <property type="protein sequence ID" value="MDT8901952.1"/>
    <property type="molecule type" value="Genomic_DNA"/>
</dbReference>
<sequence length="395" mass="41240">MEATSVVEADPFLELRKFVAPEFVFGLDARKLVGRYAQNVGARRVLLVTDKVLHARTPWVRETVATLEEYGIPCVVFDGVSPNPRSAEVTDGAACYARERCNAVVAVGGGSVMDCAKGIGIVCSNGGGILDFEGVDRVGRPMPPLICLPTTAGTASEVSQFTIILDENRKTKIAIVSKATVPDVGLIDPATTMTMDAYLTACTGMDALTHAVEAFVSNAGSPITDLHAMEAIRLVHAALPAVIARPDDIGLRGRMMLGSLQAGLAFSNAILGAVHAMAHSLGGFLDLPHGECNAILLGPVIAGNYGAAREKYQAVGRVFGLSLAGMTDEAAAAALREAVEAFRRGLGITATLGSLGVERTSVSLLAALALKDACMATNPRALSLRATEAIYESAF</sequence>
<dbReference type="CDD" id="cd17814">
    <property type="entry name" value="Fe-ADH-like"/>
    <property type="match status" value="1"/>
</dbReference>
<protein>
    <submittedName>
        <fullName evidence="6">Alcohol dehydrogenase-like regulatory protein ErcA</fullName>
    </submittedName>
</protein>
<dbReference type="Pfam" id="PF25137">
    <property type="entry name" value="ADH_Fe_C"/>
    <property type="match status" value="1"/>
</dbReference>
<dbReference type="PANTHER" id="PTHR11496:SF102">
    <property type="entry name" value="ALCOHOL DEHYDROGENASE 4"/>
    <property type="match status" value="1"/>
</dbReference>
<dbReference type="InterPro" id="IPR039697">
    <property type="entry name" value="Alcohol_dehydrogenase_Fe"/>
</dbReference>
<evidence type="ECO:0000256" key="2">
    <source>
        <dbReference type="ARBA" id="ARBA00023002"/>
    </source>
</evidence>
<dbReference type="PANTHER" id="PTHR11496">
    <property type="entry name" value="ALCOHOL DEHYDROGENASE"/>
    <property type="match status" value="1"/>
</dbReference>
<evidence type="ECO:0000313" key="6">
    <source>
        <dbReference type="EMBL" id="MDT8901952.1"/>
    </source>
</evidence>
<keyword evidence="2" id="KW-0560">Oxidoreductase</keyword>
<feature type="domain" description="Fe-containing alcohol dehydrogenase-like C-terminal" evidence="5">
    <location>
        <begin position="200"/>
        <end position="395"/>
    </location>
</feature>
<gene>
    <name evidence="6" type="primary">ercA</name>
    <name evidence="6" type="ORF">Q4T40_11920</name>
</gene>
<comment type="caution">
    <text evidence="6">The sequence shown here is derived from an EMBL/GenBank/DDBJ whole genome shotgun (WGS) entry which is preliminary data.</text>
</comment>
<reference evidence="6 7" key="1">
    <citation type="submission" date="2023-07" db="EMBL/GenBank/DDBJ databases">
        <title>The novel representative of Negativicutes class, Anaeroselena agilis gen. nov. sp. nov.</title>
        <authorList>
            <person name="Prokofeva M.I."/>
            <person name="Elcheninov A.G."/>
            <person name="Klyukina A."/>
            <person name="Kublanov I.V."/>
            <person name="Frolov E.N."/>
            <person name="Podosokorskaya O.A."/>
        </authorList>
    </citation>
    <scope>NUCLEOTIDE SEQUENCE [LARGE SCALE GENOMIC DNA]</scope>
    <source>
        <strain evidence="6 7">4137-cl</strain>
    </source>
</reference>
<dbReference type="NCBIfam" id="NF041833">
    <property type="entry name" value="Fe_ADH_ErcA"/>
    <property type="match status" value="1"/>
</dbReference>
<dbReference type="InterPro" id="IPR056798">
    <property type="entry name" value="ADH_Fe_C"/>
</dbReference>
<dbReference type="PROSITE" id="PS00060">
    <property type="entry name" value="ADH_IRON_2"/>
    <property type="match status" value="1"/>
</dbReference>
<dbReference type="InterPro" id="IPR001670">
    <property type="entry name" value="ADH_Fe/GldA"/>
</dbReference>
<evidence type="ECO:0000256" key="3">
    <source>
        <dbReference type="ARBA" id="ARBA00023027"/>
    </source>
</evidence>
<evidence type="ECO:0000313" key="7">
    <source>
        <dbReference type="Proteomes" id="UP001254848"/>
    </source>
</evidence>
<accession>A0ABU3P068</accession>
<comment type="similarity">
    <text evidence="1">Belongs to the iron-containing alcohol dehydrogenase family.</text>
</comment>
<dbReference type="SUPFAM" id="SSF56796">
    <property type="entry name" value="Dehydroquinate synthase-like"/>
    <property type="match status" value="1"/>
</dbReference>
<dbReference type="Gene3D" id="1.20.1090.10">
    <property type="entry name" value="Dehydroquinate synthase-like - alpha domain"/>
    <property type="match status" value="1"/>
</dbReference>
<dbReference type="InterPro" id="IPR018211">
    <property type="entry name" value="ADH_Fe_CS"/>
</dbReference>
<evidence type="ECO:0000259" key="4">
    <source>
        <dbReference type="Pfam" id="PF00465"/>
    </source>
</evidence>
<dbReference type="RefSeq" id="WP_413780447.1">
    <property type="nucleotide sequence ID" value="NZ_JAUOZS010000001.1"/>
</dbReference>
<evidence type="ECO:0000256" key="1">
    <source>
        <dbReference type="ARBA" id="ARBA00007358"/>
    </source>
</evidence>
<dbReference type="Proteomes" id="UP001254848">
    <property type="component" value="Unassembled WGS sequence"/>
</dbReference>
<organism evidence="6 7">
    <name type="scientific">Anaeroselena agilis</name>
    <dbReference type="NCBI Taxonomy" id="3063788"/>
    <lineage>
        <taxon>Bacteria</taxon>
        <taxon>Bacillati</taxon>
        <taxon>Bacillota</taxon>
        <taxon>Negativicutes</taxon>
        <taxon>Acetonemataceae</taxon>
        <taxon>Anaeroselena</taxon>
    </lineage>
</organism>
<keyword evidence="7" id="KW-1185">Reference proteome</keyword>
<proteinExistence type="inferred from homology"/>
<evidence type="ECO:0000259" key="5">
    <source>
        <dbReference type="Pfam" id="PF25137"/>
    </source>
</evidence>
<dbReference type="Gene3D" id="3.40.50.1970">
    <property type="match status" value="1"/>
</dbReference>
<keyword evidence="3" id="KW-0520">NAD</keyword>
<feature type="domain" description="Alcohol dehydrogenase iron-type/glycerol dehydrogenase GldA" evidence="4">
    <location>
        <begin position="22"/>
        <end position="189"/>
    </location>
</feature>